<gene>
    <name evidence="2" type="ORF">ING2E5A_0353</name>
    <name evidence="3" type="ORF">ING2E5A_2544</name>
</gene>
<evidence type="ECO:0000313" key="4">
    <source>
        <dbReference type="Proteomes" id="UP000178485"/>
    </source>
</evidence>
<dbReference type="RefSeq" id="WP_071135911.1">
    <property type="nucleotide sequence ID" value="NZ_LT608328.1"/>
</dbReference>
<dbReference type="InterPro" id="IPR002514">
    <property type="entry name" value="Transposase_8"/>
</dbReference>
<proteinExistence type="predicted"/>
<evidence type="ECO:0000256" key="1">
    <source>
        <dbReference type="SAM" id="Coils"/>
    </source>
</evidence>
<dbReference type="EMBL" id="LT608328">
    <property type="protein sequence ID" value="SCM55426.1"/>
    <property type="molecule type" value="Genomic_DNA"/>
</dbReference>
<dbReference type="PANTHER" id="PTHR33215">
    <property type="entry name" value="PROTEIN DISTAL ANTENNA"/>
    <property type="match status" value="1"/>
</dbReference>
<dbReference type="PANTHER" id="PTHR33215:SF13">
    <property type="entry name" value="PROTEIN DISTAL ANTENNA"/>
    <property type="match status" value="1"/>
</dbReference>
<sequence length="99" mass="11586">MRKQRTHFDKAFKENAVKLSLERKNISELAQELGIAPFLLYRWRKEYQQKGEASFPGHGVQSLSEDTKRIAELEKRLGEAETERDILKKALSIISKRDR</sequence>
<dbReference type="KEGG" id="pmuc:ING2E5A_2544"/>
<reference evidence="2 4" key="1">
    <citation type="submission" date="2016-08" db="EMBL/GenBank/DDBJ databases">
        <authorList>
            <person name="Seilhamer J.J."/>
        </authorList>
    </citation>
    <scope>NUCLEOTIDE SEQUENCE [LARGE SCALE GENOMIC DNA]</scope>
    <source>
        <strain evidence="2">ING2-E5A</strain>
    </source>
</reference>
<dbReference type="GO" id="GO:0003677">
    <property type="term" value="F:DNA binding"/>
    <property type="evidence" value="ECO:0007669"/>
    <property type="project" value="InterPro"/>
</dbReference>
<organism evidence="2 4">
    <name type="scientific">Petrimonas mucosa</name>
    <dbReference type="NCBI Taxonomy" id="1642646"/>
    <lineage>
        <taxon>Bacteria</taxon>
        <taxon>Pseudomonadati</taxon>
        <taxon>Bacteroidota</taxon>
        <taxon>Bacteroidia</taxon>
        <taxon>Bacteroidales</taxon>
        <taxon>Dysgonomonadaceae</taxon>
        <taxon>Petrimonas</taxon>
    </lineage>
</organism>
<dbReference type="InterPro" id="IPR009057">
    <property type="entry name" value="Homeodomain-like_sf"/>
</dbReference>
<dbReference type="AlphaFoldDB" id="A0A1G4G3U9"/>
<dbReference type="Proteomes" id="UP000178485">
    <property type="component" value="Chromosome i"/>
</dbReference>
<dbReference type="Pfam" id="PF01527">
    <property type="entry name" value="HTH_Tnp_1"/>
    <property type="match status" value="1"/>
</dbReference>
<evidence type="ECO:0000313" key="3">
    <source>
        <dbReference type="EMBL" id="SCM59340.1"/>
    </source>
</evidence>
<name>A0A1G4G3U9_9BACT</name>
<protein>
    <submittedName>
        <fullName evidence="2">Transposase</fullName>
    </submittedName>
</protein>
<keyword evidence="4" id="KW-1185">Reference proteome</keyword>
<feature type="coiled-coil region" evidence="1">
    <location>
        <begin position="63"/>
        <end position="90"/>
    </location>
</feature>
<accession>A0A1G4G3U9</accession>
<keyword evidence="1" id="KW-0175">Coiled coil</keyword>
<dbReference type="Gene3D" id="1.10.10.60">
    <property type="entry name" value="Homeodomain-like"/>
    <property type="match status" value="1"/>
</dbReference>
<dbReference type="GO" id="GO:0004803">
    <property type="term" value="F:transposase activity"/>
    <property type="evidence" value="ECO:0007669"/>
    <property type="project" value="InterPro"/>
</dbReference>
<dbReference type="KEGG" id="pmuc:ING2E5A_0353"/>
<dbReference type="EMBL" id="LT608328">
    <property type="protein sequence ID" value="SCM59340.1"/>
    <property type="molecule type" value="Genomic_DNA"/>
</dbReference>
<dbReference type="SUPFAM" id="SSF46689">
    <property type="entry name" value="Homeodomain-like"/>
    <property type="match status" value="1"/>
</dbReference>
<dbReference type="InterPro" id="IPR051839">
    <property type="entry name" value="RD_transcriptional_regulator"/>
</dbReference>
<dbReference type="GO" id="GO:0006313">
    <property type="term" value="P:DNA transposition"/>
    <property type="evidence" value="ECO:0007669"/>
    <property type="project" value="InterPro"/>
</dbReference>
<dbReference type="STRING" id="1642646.ING2E5A_0353"/>
<evidence type="ECO:0000313" key="2">
    <source>
        <dbReference type="EMBL" id="SCM55426.1"/>
    </source>
</evidence>